<dbReference type="Pfam" id="PF06789">
    <property type="entry name" value="MINAR1_C"/>
    <property type="match status" value="1"/>
</dbReference>
<evidence type="ECO:0000256" key="5">
    <source>
        <dbReference type="ARBA" id="ARBA00037847"/>
    </source>
</evidence>
<comment type="similarity">
    <text evidence="1">Belongs to the MINAR family.</text>
</comment>
<dbReference type="GO" id="GO:0012505">
    <property type="term" value="C:endomembrane system"/>
    <property type="evidence" value="ECO:0007669"/>
    <property type="project" value="UniProtKB-SubCell"/>
</dbReference>
<feature type="compositionally biased region" description="Polar residues" evidence="6">
    <location>
        <begin position="689"/>
        <end position="704"/>
    </location>
</feature>
<dbReference type="GO" id="GO:0032007">
    <property type="term" value="P:negative regulation of TOR signaling"/>
    <property type="evidence" value="ECO:0007669"/>
    <property type="project" value="TreeGrafter"/>
</dbReference>
<dbReference type="OrthoDB" id="8875526at2759"/>
<feature type="region of interest" description="Disordered" evidence="6">
    <location>
        <begin position="516"/>
        <end position="537"/>
    </location>
</feature>
<feature type="region of interest" description="Disordered" evidence="6">
    <location>
        <begin position="360"/>
        <end position="380"/>
    </location>
</feature>
<feature type="region of interest" description="Disordered" evidence="6">
    <location>
        <begin position="97"/>
        <end position="163"/>
    </location>
</feature>
<dbReference type="PANTHER" id="PTHR31530">
    <property type="entry name" value="MAJOR INTRINSICALLY DISORDERED NOTCH2-BINDING RECEPTOR 1 MINAR1 FAMILY MEMBER"/>
    <property type="match status" value="1"/>
</dbReference>
<dbReference type="Ensembl" id="ENSCVAT00000012891.1">
    <property type="protein sequence ID" value="ENSCVAP00000001743.1"/>
    <property type="gene ID" value="ENSCVAG00000002757.1"/>
</dbReference>
<dbReference type="STRING" id="28743.ENSCVAP00000001743"/>
<evidence type="ECO:0000259" key="8">
    <source>
        <dbReference type="Pfam" id="PF06789"/>
    </source>
</evidence>
<keyword evidence="11" id="KW-1185">Reference proteome</keyword>
<name>A0A3Q2CAB9_CYPVA</name>
<keyword evidence="4 7" id="KW-0472">Membrane</keyword>
<dbReference type="GeneID" id="107096206"/>
<feature type="compositionally biased region" description="Basic and acidic residues" evidence="6">
    <location>
        <begin position="468"/>
        <end position="479"/>
    </location>
</feature>
<accession>A0A3Q2CAB9</accession>
<dbReference type="AlphaFoldDB" id="A0A3Q2CAB9"/>
<protein>
    <submittedName>
        <fullName evidence="10">Membrane integral NOTCH2 associated receptor 1</fullName>
    </submittedName>
</protein>
<dbReference type="RefSeq" id="XP_015248260.1">
    <property type="nucleotide sequence ID" value="XM_015392774.1"/>
</dbReference>
<sequence length="890" mass="99937">MEVSLEQLLEELDIKQSMMTDQDVCQSLCARFDLASLAKIRRLLFSTACLDPTFPASLFKGRMLSCVEEEEQHSNKLIAAADIVTIFNLIQMNEELAPAKNPKGPKDKAPRQQSAEPFRSNTESSFKDGRRTNCDAKQRDARQHQHHHSKQQPQVQSGDSCSKLPASSTLDLHCSSDPNFLLRFTKDLECKEASLERHLPQLLGSSQASIRPERQNSFLPTEPPDEPDLLQLLGHPHSFTPHQMKEDWHQHLSFSSQVPTSECHQKSKTGDSCQRVYLRKPAPYFNHSFELSYSNPYMDPAFNYPMKDKLRVKHESLEDLQTSTYFGPMPALKHVTRSKNVTEAVKQPVWPLKSLSLNMEDDSDVSNKRSKQQKGNILYSISRSPNKNEQFFSNSKEKVIDSPNFTKKYNGIKTSDVSLVARCSAGKKLREKNWSGGSFQGTDVSSSVGTQTEQADPKTTRNYPSKFSCRDRQEPKHSEEKIISDDISDIFRFLDDMSTCDSLGVVQPSCQNSNGSLSQLTLKSEGDSSPEHGSGLDRSKLDRLLHLQENTDDELKLSVSKLVMRIAEIEKKLETLSGVRMEMSQVLSKLNKLDQNIQEPETTKKPGKNTGAVSGSTCDKSAPQHHPHSDALLSAHLYSCHTIGHSMRAGSGEPGEGQSDEGNSDSLRIRALKRSLYAQRLSRSHVEESSATESKVASMSNSPRTLRAVSISCRHGDRNMDNDDSKDRHWKAKEAEQQQYYEVSRNPGEATLLSKPAKEPYLVEQIYSPCPFTLTSKAHTKDGSLYTDLKPSRSSHSKSSHPARIIQEYRCHPGEKRKPIFNPQQSMDALNPNDLEYWMEDIHPAGYDALLRRKEAEFRRAKVCKIGALIAAATCTVILVVVVPICTMKS</sequence>
<feature type="region of interest" description="Disordered" evidence="6">
    <location>
        <begin position="680"/>
        <end position="705"/>
    </location>
</feature>
<evidence type="ECO:0000256" key="2">
    <source>
        <dbReference type="ARBA" id="ARBA00022692"/>
    </source>
</evidence>
<reference evidence="10" key="2">
    <citation type="submission" date="2025-09" db="UniProtKB">
        <authorList>
            <consortium name="Ensembl"/>
        </authorList>
    </citation>
    <scope>IDENTIFICATION</scope>
</reference>
<feature type="compositionally biased region" description="Basic and acidic residues" evidence="6">
    <location>
        <begin position="125"/>
        <end position="143"/>
    </location>
</feature>
<organism evidence="10 11">
    <name type="scientific">Cyprinodon variegatus</name>
    <name type="common">Sheepshead minnow</name>
    <dbReference type="NCBI Taxonomy" id="28743"/>
    <lineage>
        <taxon>Eukaryota</taxon>
        <taxon>Metazoa</taxon>
        <taxon>Chordata</taxon>
        <taxon>Craniata</taxon>
        <taxon>Vertebrata</taxon>
        <taxon>Euteleostomi</taxon>
        <taxon>Actinopterygii</taxon>
        <taxon>Neopterygii</taxon>
        <taxon>Teleostei</taxon>
        <taxon>Neoteleostei</taxon>
        <taxon>Acanthomorphata</taxon>
        <taxon>Ovalentaria</taxon>
        <taxon>Atherinomorphae</taxon>
        <taxon>Cyprinodontiformes</taxon>
        <taxon>Cyprinodontidae</taxon>
        <taxon>Cyprinodon</taxon>
    </lineage>
</organism>
<dbReference type="InterPro" id="IPR055117">
    <property type="entry name" value="MINAR1_N"/>
</dbReference>
<dbReference type="GeneTree" id="ENSGT00530000063851"/>
<dbReference type="InterPro" id="IPR009626">
    <property type="entry name" value="MINAR1-like_C"/>
</dbReference>
<dbReference type="Proteomes" id="UP000265020">
    <property type="component" value="Unassembled WGS sequence"/>
</dbReference>
<dbReference type="CTD" id="23251"/>
<feature type="region of interest" description="Disordered" evidence="6">
    <location>
        <begin position="204"/>
        <end position="225"/>
    </location>
</feature>
<evidence type="ECO:0000256" key="4">
    <source>
        <dbReference type="ARBA" id="ARBA00023136"/>
    </source>
</evidence>
<feature type="compositionally biased region" description="Polar residues" evidence="6">
    <location>
        <begin position="111"/>
        <end position="124"/>
    </location>
</feature>
<dbReference type="GO" id="GO:0005886">
    <property type="term" value="C:plasma membrane"/>
    <property type="evidence" value="ECO:0007669"/>
    <property type="project" value="TreeGrafter"/>
</dbReference>
<evidence type="ECO:0000256" key="7">
    <source>
        <dbReference type="SAM" id="Phobius"/>
    </source>
</evidence>
<dbReference type="InterPro" id="IPR039706">
    <property type="entry name" value="MINAR1-like"/>
</dbReference>
<feature type="transmembrane region" description="Helical" evidence="7">
    <location>
        <begin position="866"/>
        <end position="886"/>
    </location>
</feature>
<dbReference type="KEGG" id="cvg:107096206"/>
<evidence type="ECO:0000259" key="9">
    <source>
        <dbReference type="Pfam" id="PF22948"/>
    </source>
</evidence>
<evidence type="ECO:0000256" key="3">
    <source>
        <dbReference type="ARBA" id="ARBA00022989"/>
    </source>
</evidence>
<feature type="domain" description="Major intrinsically disordered Notch2-binding receptor 1-like C-terminal" evidence="8">
    <location>
        <begin position="753"/>
        <end position="888"/>
    </location>
</feature>
<dbReference type="GO" id="GO:0008285">
    <property type="term" value="P:negative regulation of cell population proliferation"/>
    <property type="evidence" value="ECO:0007669"/>
    <property type="project" value="TreeGrafter"/>
</dbReference>
<feature type="compositionally biased region" description="Polar residues" evidence="6">
    <location>
        <begin position="435"/>
        <end position="454"/>
    </location>
</feature>
<feature type="region of interest" description="Disordered" evidence="6">
    <location>
        <begin position="432"/>
        <end position="479"/>
    </location>
</feature>
<comment type="subcellular location">
    <subcellularLocation>
        <location evidence="5">Endomembrane system</location>
        <topology evidence="5">Single-pass membrane protein</topology>
    </subcellularLocation>
</comment>
<feature type="compositionally biased region" description="Basic and acidic residues" evidence="6">
    <location>
        <begin position="524"/>
        <end position="537"/>
    </location>
</feature>
<evidence type="ECO:0000313" key="11">
    <source>
        <dbReference type="Proteomes" id="UP000265020"/>
    </source>
</evidence>
<feature type="domain" description="MINAR1 N-terminal helical" evidence="9">
    <location>
        <begin position="4"/>
        <end position="95"/>
    </location>
</feature>
<evidence type="ECO:0000313" key="10">
    <source>
        <dbReference type="Ensembl" id="ENSCVAP00000001743.1"/>
    </source>
</evidence>
<evidence type="ECO:0000256" key="6">
    <source>
        <dbReference type="SAM" id="MobiDB-lite"/>
    </source>
</evidence>
<proteinExistence type="inferred from homology"/>
<dbReference type="Pfam" id="PF22948">
    <property type="entry name" value="MINAR1_N"/>
    <property type="match status" value="1"/>
</dbReference>
<dbReference type="OMA" id="IMQANYA"/>
<feature type="region of interest" description="Disordered" evidence="6">
    <location>
        <begin position="592"/>
        <end position="628"/>
    </location>
</feature>
<keyword evidence="3 7" id="KW-1133">Transmembrane helix</keyword>
<reference evidence="10" key="1">
    <citation type="submission" date="2025-08" db="UniProtKB">
        <authorList>
            <consortium name="Ensembl"/>
        </authorList>
    </citation>
    <scope>IDENTIFICATION</scope>
</reference>
<keyword evidence="2 7" id="KW-0812">Transmembrane</keyword>
<dbReference type="PANTHER" id="PTHR31530:SF2">
    <property type="entry name" value="MAJOR INTRINSICALLY DISORDERED NOTCH2-BINDING RECEPTOR 1"/>
    <property type="match status" value="1"/>
</dbReference>
<evidence type="ECO:0000256" key="1">
    <source>
        <dbReference type="ARBA" id="ARBA00006410"/>
    </source>
</evidence>